<evidence type="ECO:0000313" key="8">
    <source>
        <dbReference type="EMBL" id="CAE0725234.1"/>
    </source>
</evidence>
<dbReference type="PANTHER" id="PTHR11134">
    <property type="entry name" value="ADAPTOR COMPLEX SUBUNIT BETA FAMILY MEMBER"/>
    <property type="match status" value="1"/>
</dbReference>
<dbReference type="GO" id="GO:0012505">
    <property type="term" value="C:endomembrane system"/>
    <property type="evidence" value="ECO:0007669"/>
    <property type="project" value="UniProtKB-SubCell"/>
</dbReference>
<feature type="compositionally biased region" description="Low complexity" evidence="6">
    <location>
        <begin position="311"/>
        <end position="321"/>
    </location>
</feature>
<evidence type="ECO:0000256" key="5">
    <source>
        <dbReference type="ARBA" id="ARBA00023136"/>
    </source>
</evidence>
<feature type="region of interest" description="Disordered" evidence="6">
    <location>
        <begin position="920"/>
        <end position="1071"/>
    </location>
</feature>
<evidence type="ECO:0000256" key="2">
    <source>
        <dbReference type="ARBA" id="ARBA00006613"/>
    </source>
</evidence>
<feature type="domain" description="Clathrin/coatomer adaptor adaptin-like N-terminal" evidence="7">
    <location>
        <begin position="67"/>
        <end position="576"/>
    </location>
</feature>
<evidence type="ECO:0000259" key="7">
    <source>
        <dbReference type="Pfam" id="PF01602"/>
    </source>
</evidence>
<comment type="subcellular location">
    <subcellularLocation>
        <location evidence="1">Endomembrane system</location>
    </subcellularLocation>
</comment>
<feature type="compositionally biased region" description="Polar residues" evidence="6">
    <location>
        <begin position="1060"/>
        <end position="1071"/>
    </location>
</feature>
<feature type="region of interest" description="Disordered" evidence="6">
    <location>
        <begin position="376"/>
        <end position="403"/>
    </location>
</feature>
<name>A0A7S4ENJ7_9STRA</name>
<comment type="similarity">
    <text evidence="2">Belongs to the adaptor complexes large subunit family.</text>
</comment>
<sequence>MISSDVINDVNKAAGKVMTSAVAAVGPDPTEFLNSQLASALSTLGDDAQYWEETISPTTIRNELSASDPSNANSTRVLQRGMKWLLASISKGRDVSDFYPHVVKLVGAISLEVRKMVYMYLVQYADHDDTTRELSLLSINAFQRGLSDHEQLIRALALRVLSSIRINDILQIQILGVQKCASDSSPYVRKCAANALSKLVPRCDEMQRELMLQLMKEEFLDKDSSTMVLTSTLVAFCELCPDRLELLHTSYRKICHMLTDMDEWGQVVIIDLLARYCRRFFKEPKALKQGEAELIDQERRVHRRLSTRGQRTTTKSAKTGTATRTNSVRLFQANTVDTGGGGFRDVVRSSNYSNTSNTGGFKDTASVIPRVTKGFYSDEEDGSTDEEVVVPSGSTASSMRQPPVIGNTTSTDASSQPLNIGNNVNKDPDLQKLDPDHQLLLTSSMALLKSRNAGVVLAVCSLHYYCGVSTIKARSAIGKALVRIHRGRREIQYVVLTSIRVLVRDCPSAFAPFLSDFFVKALDPPFTRVIKIDILVSLALEPAAIEAVLNELRTYIRHGDKTFATAAIRAVGRVVEIARIVFDRHGDSNGMAARERQVACSVALDALHGLSVVTQVSESRVVVGEAVSVMQTILISLNTSTTLGDGSTFVIEDPNEVRTFAMRRILLLLAGSLSNRQKQLMNEVDEDSDDDEKEVSDLENMSIDLRSPALSSALWIVGESMADAPSFDASAWMNGSHDVSKVRQELLRLVDSCFPYFNVIEKEQAIHFASKVLISCVSSTTTTTGPSEVVLCEHILAMGRLDINPDVKDRARFESYILHSSIGLKHDVSGIDERPGAVKLDIGQSKTIILAKKTSSSYLPIEGETIIDTTSFRFGTLSSLVGHRARGPSTSLPPWATKNSPAALRESIEVAKSQLAHKFSEHGESNTHRGMSGFYDDDNNEDYSSDASSDSSSGSSSSESSDSSLDDSESDSDSSSSSSSSDESDNRNFSAPAPSLVTTNGNFQNNILFQPMTGQKNPSTSQSFEPHRLSMAPTDDDSSESDESDDDSSDESEVMPLKTPVQSGHQGGIPNQFQGEANLIGLRSVNGFAPNPEQRTSSNSSAMDDFKGLVMEPIKVGDPKTNSFDFDRDSSAWYQLVRPELCGGLSVKGRYLRGPTKENQLQMSNINPSNSNTICVQLEFSNKKSDATPIRRIKVLPRSGSIGAHATKKTLCPSEIMEVKANQSTNATLIFEFASMSNREGEIVGRIEVKQGYGGGVPVEFKPSLGELLRPSRETLSVQEFDAGMSRMQGFQRVESRYTTSLPITSVPIAVSKSSSLQPIADGKFSSDNTLRLMGLLPANDQLVMVKLEANKAGGKITVCCDHVVAINSVLNLVKRSVIS</sequence>
<dbReference type="Gene3D" id="1.25.10.10">
    <property type="entry name" value="Leucine-rich Repeat Variant"/>
    <property type="match status" value="1"/>
</dbReference>
<keyword evidence="4" id="KW-0653">Protein transport</keyword>
<evidence type="ECO:0000256" key="3">
    <source>
        <dbReference type="ARBA" id="ARBA00022448"/>
    </source>
</evidence>
<feature type="compositionally biased region" description="Polar residues" evidence="6">
    <location>
        <begin position="996"/>
        <end position="1024"/>
    </location>
</feature>
<dbReference type="GO" id="GO:0030117">
    <property type="term" value="C:membrane coat"/>
    <property type="evidence" value="ECO:0007669"/>
    <property type="project" value="InterPro"/>
</dbReference>
<feature type="compositionally biased region" description="Acidic residues" evidence="6">
    <location>
        <begin position="377"/>
        <end position="388"/>
    </location>
</feature>
<dbReference type="InterPro" id="IPR011989">
    <property type="entry name" value="ARM-like"/>
</dbReference>
<dbReference type="InterPro" id="IPR016024">
    <property type="entry name" value="ARM-type_fold"/>
</dbReference>
<protein>
    <recommendedName>
        <fullName evidence="7">Clathrin/coatomer adaptor adaptin-like N-terminal domain-containing protein</fullName>
    </recommendedName>
</protein>
<dbReference type="InterPro" id="IPR002553">
    <property type="entry name" value="Clathrin/coatomer_adapt-like_N"/>
</dbReference>
<keyword evidence="5" id="KW-0472">Membrane</keyword>
<gene>
    <name evidence="8" type="ORF">PAUS00366_LOCUS17991</name>
</gene>
<evidence type="ECO:0000256" key="4">
    <source>
        <dbReference type="ARBA" id="ARBA00022927"/>
    </source>
</evidence>
<organism evidence="8">
    <name type="scientific">Pseudo-nitzschia australis</name>
    <dbReference type="NCBI Taxonomy" id="44445"/>
    <lineage>
        <taxon>Eukaryota</taxon>
        <taxon>Sar</taxon>
        <taxon>Stramenopiles</taxon>
        <taxon>Ochrophyta</taxon>
        <taxon>Bacillariophyta</taxon>
        <taxon>Bacillariophyceae</taxon>
        <taxon>Bacillariophycidae</taxon>
        <taxon>Bacillariales</taxon>
        <taxon>Bacillariaceae</taxon>
        <taxon>Pseudo-nitzschia</taxon>
    </lineage>
</organism>
<dbReference type="Pfam" id="PF01602">
    <property type="entry name" value="Adaptin_N"/>
    <property type="match status" value="1"/>
</dbReference>
<reference evidence="8" key="1">
    <citation type="submission" date="2021-01" db="EMBL/GenBank/DDBJ databases">
        <authorList>
            <person name="Corre E."/>
            <person name="Pelletier E."/>
            <person name="Niang G."/>
            <person name="Scheremetjew M."/>
            <person name="Finn R."/>
            <person name="Kale V."/>
            <person name="Holt S."/>
            <person name="Cochrane G."/>
            <person name="Meng A."/>
            <person name="Brown T."/>
            <person name="Cohen L."/>
        </authorList>
    </citation>
    <scope>NUCLEOTIDE SEQUENCE</scope>
    <source>
        <strain evidence="8">10249 10 AB</strain>
    </source>
</reference>
<keyword evidence="3" id="KW-0813">Transport</keyword>
<proteinExistence type="inferred from homology"/>
<dbReference type="InterPro" id="IPR026739">
    <property type="entry name" value="AP_beta"/>
</dbReference>
<accession>A0A7S4ENJ7</accession>
<feature type="compositionally biased region" description="Polar residues" evidence="6">
    <location>
        <begin position="392"/>
        <end position="403"/>
    </location>
</feature>
<feature type="region of interest" description="Disordered" evidence="6">
    <location>
        <begin position="302"/>
        <end position="321"/>
    </location>
</feature>
<dbReference type="SUPFAM" id="SSF48371">
    <property type="entry name" value="ARM repeat"/>
    <property type="match status" value="1"/>
</dbReference>
<dbReference type="GO" id="GO:0006886">
    <property type="term" value="P:intracellular protein transport"/>
    <property type="evidence" value="ECO:0007669"/>
    <property type="project" value="InterPro"/>
</dbReference>
<feature type="compositionally biased region" description="Acidic residues" evidence="6">
    <location>
        <begin position="1034"/>
        <end position="1053"/>
    </location>
</feature>
<feature type="compositionally biased region" description="Low complexity" evidence="6">
    <location>
        <begin position="945"/>
        <end position="963"/>
    </location>
</feature>
<evidence type="ECO:0000256" key="1">
    <source>
        <dbReference type="ARBA" id="ARBA00004308"/>
    </source>
</evidence>
<feature type="compositionally biased region" description="Acidic residues" evidence="6">
    <location>
        <begin position="935"/>
        <end position="944"/>
    </location>
</feature>
<evidence type="ECO:0000256" key="6">
    <source>
        <dbReference type="SAM" id="MobiDB-lite"/>
    </source>
</evidence>
<dbReference type="GO" id="GO:0016192">
    <property type="term" value="P:vesicle-mediated transport"/>
    <property type="evidence" value="ECO:0007669"/>
    <property type="project" value="InterPro"/>
</dbReference>
<dbReference type="EMBL" id="HBIX01026404">
    <property type="protein sequence ID" value="CAE0725234.1"/>
    <property type="molecule type" value="Transcribed_RNA"/>
</dbReference>